<dbReference type="InterPro" id="IPR001329">
    <property type="entry name" value="Venom_Hyaluronidase"/>
</dbReference>
<evidence type="ECO:0000256" key="4">
    <source>
        <dbReference type="RuleBase" id="RU610713"/>
    </source>
</evidence>
<feature type="compositionally biased region" description="Low complexity" evidence="5">
    <location>
        <begin position="1"/>
        <end position="15"/>
    </location>
</feature>
<dbReference type="Gene3D" id="3.20.20.70">
    <property type="entry name" value="Aldolase class I"/>
    <property type="match status" value="1"/>
</dbReference>
<dbReference type="PANTHER" id="PTHR11769:SF35">
    <property type="entry name" value="HYALURONIDASE"/>
    <property type="match status" value="1"/>
</dbReference>
<evidence type="ECO:0000256" key="3">
    <source>
        <dbReference type="ARBA" id="ARBA00023180"/>
    </source>
</evidence>
<dbReference type="InterPro" id="IPR018155">
    <property type="entry name" value="Hyaluronidase"/>
</dbReference>
<dbReference type="PRINTS" id="PR00847">
    <property type="entry name" value="HYALURONDASE"/>
</dbReference>
<dbReference type="EC" id="3.2.1.35" evidence="4"/>
<name>A0AAN9XZI6_9HEMI</name>
<comment type="caution">
    <text evidence="6">The sequence shown here is derived from an EMBL/GenBank/DDBJ whole genome shotgun (WGS) entry which is preliminary data.</text>
</comment>
<dbReference type="GO" id="GO:0005975">
    <property type="term" value="P:carbohydrate metabolic process"/>
    <property type="evidence" value="ECO:0007669"/>
    <property type="project" value="InterPro"/>
</dbReference>
<dbReference type="GO" id="GO:0030214">
    <property type="term" value="P:hyaluronan catabolic process"/>
    <property type="evidence" value="ECO:0007669"/>
    <property type="project" value="TreeGrafter"/>
</dbReference>
<dbReference type="PRINTS" id="PR00846">
    <property type="entry name" value="GLHYDRLASE56"/>
</dbReference>
<keyword evidence="4" id="KW-0326">Glycosidase</keyword>
<evidence type="ECO:0000313" key="6">
    <source>
        <dbReference type="EMBL" id="KAK7574195.1"/>
    </source>
</evidence>
<dbReference type="AlphaFoldDB" id="A0AAN9XZI6"/>
<evidence type="ECO:0000256" key="2">
    <source>
        <dbReference type="ARBA" id="ARBA00023157"/>
    </source>
</evidence>
<dbReference type="InterPro" id="IPR013785">
    <property type="entry name" value="Aldolase_TIM"/>
</dbReference>
<dbReference type="Pfam" id="PF01630">
    <property type="entry name" value="Glyco_hydro_56"/>
    <property type="match status" value="1"/>
</dbReference>
<keyword evidence="2" id="KW-1015">Disulfide bond</keyword>
<comment type="catalytic activity">
    <reaction evidence="4">
        <text>Random hydrolysis of (1-&gt;4)-linkages between N-acetyl-beta-D-glucosamine and D-glucuronate residues in hyaluronate.</text>
        <dbReference type="EC" id="3.2.1.35"/>
    </reaction>
</comment>
<keyword evidence="3" id="KW-0325">Glycoprotein</keyword>
<protein>
    <recommendedName>
        <fullName evidence="4">Hyaluronidase</fullName>
        <ecNumber evidence="4">3.2.1.35</ecNumber>
    </recommendedName>
</protein>
<dbReference type="EMBL" id="JBBCAQ010000037">
    <property type="protein sequence ID" value="KAK7574195.1"/>
    <property type="molecule type" value="Genomic_DNA"/>
</dbReference>
<sequence>MRQPQTTPSTSSSVTMETDEVGDGSGSMSTALGQQNAPAQSGHLLYSGPLKKNPYYLPLEEKIDSYTWFKNYVDQNDPYLYETQKPKRSNFGRSSWPNKQFKIIWNMPTFQCHKYGLNFSFLTNYGIVVNQGDSFRGDKIALLYDPGLFPALLEANEGSDSVRRNGGVPQEGDLNHHLDLFAEQIQNKLIPDRDFSGVGIIDFEHWRPIWNENFGSLAPYRKESRSIEKSRHPYYTNAEVEKEAAKRFEKAAWQFFHRTLNTAKKLRPKALWGYYGFPLCFNYTPKNQQASCTSSVMENNERLRWLFEESTAIYPSLYYKKYGMNENTRAAFMKGRMDEAIRVSLRSQSQSPVYPYTWLKYYDTKDFVEQNDLVNSLVIPRKEGAAGVIIWGASNDVNTKQKCQSLDEYVRKIFGPTVERFLQSQKEDVYNLYETSNSSSSKPFTNVETTLGNGISNVFPPF</sequence>
<comment type="similarity">
    <text evidence="1 4">Belongs to the glycosyl hydrolase 56 family.</text>
</comment>
<feature type="region of interest" description="Disordered" evidence="5">
    <location>
        <begin position="1"/>
        <end position="34"/>
    </location>
</feature>
<dbReference type="SUPFAM" id="SSF51445">
    <property type="entry name" value="(Trans)glycosidases"/>
    <property type="match status" value="1"/>
</dbReference>
<evidence type="ECO:0000256" key="1">
    <source>
        <dbReference type="ARBA" id="ARBA00008871"/>
    </source>
</evidence>
<keyword evidence="4" id="KW-0378">Hydrolase</keyword>
<keyword evidence="7" id="KW-1185">Reference proteome</keyword>
<accession>A0AAN9XZI6</accession>
<reference evidence="6 7" key="1">
    <citation type="submission" date="2024-03" db="EMBL/GenBank/DDBJ databases">
        <title>Adaptation during the transition from Ophiocordyceps entomopathogen to insect associate is accompanied by gene loss and intensified selection.</title>
        <authorList>
            <person name="Ward C.M."/>
            <person name="Onetto C.A."/>
            <person name="Borneman A.R."/>
        </authorList>
    </citation>
    <scope>NUCLEOTIDE SEQUENCE [LARGE SCALE GENOMIC DNA]</scope>
    <source>
        <strain evidence="6">AWRI1</strain>
        <tissue evidence="6">Single Adult Female</tissue>
    </source>
</reference>
<dbReference type="Proteomes" id="UP001367676">
    <property type="component" value="Unassembled WGS sequence"/>
</dbReference>
<evidence type="ECO:0000256" key="5">
    <source>
        <dbReference type="SAM" id="MobiDB-lite"/>
    </source>
</evidence>
<dbReference type="GO" id="GO:0006952">
    <property type="term" value="P:defense response"/>
    <property type="evidence" value="ECO:0007669"/>
    <property type="project" value="InterPro"/>
</dbReference>
<gene>
    <name evidence="6" type="ORF">V9T40_011386</name>
</gene>
<dbReference type="GO" id="GO:0004415">
    <property type="term" value="F:hyalurononglucosaminidase activity"/>
    <property type="evidence" value="ECO:0007669"/>
    <property type="project" value="UniProtKB-UniRule"/>
</dbReference>
<dbReference type="InterPro" id="IPR017853">
    <property type="entry name" value="GH"/>
</dbReference>
<dbReference type="PANTHER" id="PTHR11769">
    <property type="entry name" value="HYALURONIDASE"/>
    <property type="match status" value="1"/>
</dbReference>
<organism evidence="6 7">
    <name type="scientific">Parthenolecanium corni</name>
    <dbReference type="NCBI Taxonomy" id="536013"/>
    <lineage>
        <taxon>Eukaryota</taxon>
        <taxon>Metazoa</taxon>
        <taxon>Ecdysozoa</taxon>
        <taxon>Arthropoda</taxon>
        <taxon>Hexapoda</taxon>
        <taxon>Insecta</taxon>
        <taxon>Pterygota</taxon>
        <taxon>Neoptera</taxon>
        <taxon>Paraneoptera</taxon>
        <taxon>Hemiptera</taxon>
        <taxon>Sternorrhyncha</taxon>
        <taxon>Coccoidea</taxon>
        <taxon>Coccidae</taxon>
        <taxon>Parthenolecanium</taxon>
    </lineage>
</organism>
<proteinExistence type="inferred from homology"/>
<evidence type="ECO:0000313" key="7">
    <source>
        <dbReference type="Proteomes" id="UP001367676"/>
    </source>
</evidence>